<dbReference type="EMBL" id="MU838998">
    <property type="protein sequence ID" value="KAK1771354.1"/>
    <property type="molecule type" value="Genomic_DNA"/>
</dbReference>
<evidence type="ECO:0000313" key="2">
    <source>
        <dbReference type="EMBL" id="KAK1771354.1"/>
    </source>
</evidence>
<comment type="caution">
    <text evidence="2">The sequence shown here is derived from an EMBL/GenBank/DDBJ whole genome shotgun (WGS) entry which is preliminary data.</text>
</comment>
<dbReference type="PANTHER" id="PTHR35392">
    <property type="entry name" value="ZN(II)2CYS6 TRANSCRIPTION FACTOR (EUROFUNG)-RELATED-RELATED"/>
    <property type="match status" value="1"/>
</dbReference>
<dbReference type="AlphaFoldDB" id="A0AAJ0C734"/>
<organism evidence="2 3">
    <name type="scientific">Phialemonium atrogriseum</name>
    <dbReference type="NCBI Taxonomy" id="1093897"/>
    <lineage>
        <taxon>Eukaryota</taxon>
        <taxon>Fungi</taxon>
        <taxon>Dikarya</taxon>
        <taxon>Ascomycota</taxon>
        <taxon>Pezizomycotina</taxon>
        <taxon>Sordariomycetes</taxon>
        <taxon>Sordariomycetidae</taxon>
        <taxon>Cephalothecales</taxon>
        <taxon>Cephalothecaceae</taxon>
        <taxon>Phialemonium</taxon>
    </lineage>
</organism>
<proteinExistence type="predicted"/>
<dbReference type="Proteomes" id="UP001244011">
    <property type="component" value="Unassembled WGS sequence"/>
</dbReference>
<feature type="region of interest" description="Disordered" evidence="1">
    <location>
        <begin position="163"/>
        <end position="187"/>
    </location>
</feature>
<sequence>MGRRPNSLILQYFERGPKLADNSNRYPHTCKACGENFPKGRIDSLTNHLTKKCPAISEADRINACLTLHGIHHATQRSQKPPPGQANGSSVDLPMIQRDWTALETLAEVSRQIEASEKHDDRGQSGQTNHAGPSTAGPGQAPATPAPNGPEHFELQEQFTLDNPPVNQENRQPKDKKTGPKSSPEAGKDLLAEENLAELIQSATDSANLTMAAAAAARLQPAVLDPQLLAGDEATPATPDTPVQSIEQQADGESANPPAPNSSQPWGEITYMSDSLHQANPGEALAQSAAALAHTGFQMQTGNSLNGAKARHSRARFDAVRRKEVQEVRKIGACIRCRILRKTCSPGSPCDTCRKVLSPRVWRSGCLRTKFSEQLDLYTAGVQIVLAQHRVNALKASTALAGYGLVMEACHFPDGPTRLSFNVLQAIGTQSSTGNPDENLHTSVMIDTDNQDVPGLMEAYMREVMPEFLQREPSHFMRVTLDTSLAMARETNDDLLTKALELWGIVEILDRERQWSIRVKPDPATDDNSGWIKDDTQVDVFTTICLQLSAAAERKAASTSKNLLAGMQRALQDSKIKVGYSMYFATLILLHCAEKSTWAFKAWEQDNLRPMWPLEKAPNNFTSQGYVIADLLRMLLGIRKALPRTTCDESTGMLVTLEQDPVIRSYFENLRLNCEYCPLFSPSGNF</sequence>
<feature type="compositionally biased region" description="Basic and acidic residues" evidence="1">
    <location>
        <begin position="114"/>
        <end position="123"/>
    </location>
</feature>
<dbReference type="RefSeq" id="XP_060287567.1">
    <property type="nucleotide sequence ID" value="XM_060426633.1"/>
</dbReference>
<feature type="region of interest" description="Disordered" evidence="1">
    <location>
        <begin position="114"/>
        <end position="151"/>
    </location>
</feature>
<evidence type="ECO:0000313" key="3">
    <source>
        <dbReference type="Proteomes" id="UP001244011"/>
    </source>
</evidence>
<gene>
    <name evidence="2" type="ORF">QBC33DRAFT_523422</name>
</gene>
<reference evidence="2" key="1">
    <citation type="submission" date="2023-06" db="EMBL/GenBank/DDBJ databases">
        <title>Genome-scale phylogeny and comparative genomics of the fungal order Sordariales.</title>
        <authorList>
            <consortium name="Lawrence Berkeley National Laboratory"/>
            <person name="Hensen N."/>
            <person name="Bonometti L."/>
            <person name="Westerberg I."/>
            <person name="Brannstrom I.O."/>
            <person name="Guillou S."/>
            <person name="Cros-Aarteil S."/>
            <person name="Calhoun S."/>
            <person name="Haridas S."/>
            <person name="Kuo A."/>
            <person name="Mondo S."/>
            <person name="Pangilinan J."/>
            <person name="Riley R."/>
            <person name="Labutti K."/>
            <person name="Andreopoulos B."/>
            <person name="Lipzen A."/>
            <person name="Chen C."/>
            <person name="Yanf M."/>
            <person name="Daum C."/>
            <person name="Ng V."/>
            <person name="Clum A."/>
            <person name="Steindorff A."/>
            <person name="Ohm R."/>
            <person name="Martin F."/>
            <person name="Silar P."/>
            <person name="Natvig D."/>
            <person name="Lalanne C."/>
            <person name="Gautier V."/>
            <person name="Ament-Velasquez S.L."/>
            <person name="Kruys A."/>
            <person name="Hutchinson M.I."/>
            <person name="Powell A.J."/>
            <person name="Barry K."/>
            <person name="Miller A.N."/>
            <person name="Grigoriev I.V."/>
            <person name="Debuchy R."/>
            <person name="Gladieux P."/>
            <person name="Thoren M.H."/>
            <person name="Johannesson H."/>
        </authorList>
    </citation>
    <scope>NUCLEOTIDE SEQUENCE</scope>
    <source>
        <strain evidence="2">8032-3</strain>
    </source>
</reference>
<feature type="non-terminal residue" evidence="2">
    <location>
        <position position="686"/>
    </location>
</feature>
<name>A0AAJ0C734_9PEZI</name>
<protein>
    <submittedName>
        <fullName evidence="2">Uncharacterized protein</fullName>
    </submittedName>
</protein>
<dbReference type="PANTHER" id="PTHR35392:SF2">
    <property type="entry name" value="ZN(II)2CYS6 TRANSCRIPTION FACTOR (EUROFUNG)"/>
    <property type="match status" value="1"/>
</dbReference>
<accession>A0AAJ0C734</accession>
<keyword evidence="3" id="KW-1185">Reference proteome</keyword>
<dbReference type="GeneID" id="85309820"/>
<evidence type="ECO:0000256" key="1">
    <source>
        <dbReference type="SAM" id="MobiDB-lite"/>
    </source>
</evidence>
<dbReference type="InterPro" id="IPR052973">
    <property type="entry name" value="Fungal_sec-metab_reg_TF"/>
</dbReference>
<feature type="compositionally biased region" description="Low complexity" evidence="1">
    <location>
        <begin position="131"/>
        <end position="143"/>
    </location>
</feature>
<feature type="region of interest" description="Disordered" evidence="1">
    <location>
        <begin position="231"/>
        <end position="268"/>
    </location>
</feature>